<keyword evidence="1" id="KW-0812">Transmembrane</keyword>
<name>A0AAN8LNN9_9TELE</name>
<keyword evidence="1" id="KW-1133">Transmembrane helix</keyword>
<keyword evidence="1" id="KW-0472">Membrane</keyword>
<evidence type="ECO:0000313" key="3">
    <source>
        <dbReference type="Proteomes" id="UP001356427"/>
    </source>
</evidence>
<accession>A0AAN8LNN9</accession>
<feature type="transmembrane region" description="Helical" evidence="1">
    <location>
        <begin position="63"/>
        <end position="85"/>
    </location>
</feature>
<reference evidence="2 3" key="1">
    <citation type="submission" date="2021-04" db="EMBL/GenBank/DDBJ databases">
        <authorList>
            <person name="De Guttry C."/>
            <person name="Zahm M."/>
            <person name="Klopp C."/>
            <person name="Cabau C."/>
            <person name="Louis A."/>
            <person name="Berthelot C."/>
            <person name="Parey E."/>
            <person name="Roest Crollius H."/>
            <person name="Montfort J."/>
            <person name="Robinson-Rechavi M."/>
            <person name="Bucao C."/>
            <person name="Bouchez O."/>
            <person name="Gislard M."/>
            <person name="Lluch J."/>
            <person name="Milhes M."/>
            <person name="Lampietro C."/>
            <person name="Lopez Roques C."/>
            <person name="Donnadieu C."/>
            <person name="Braasch I."/>
            <person name="Desvignes T."/>
            <person name="Postlethwait J."/>
            <person name="Bobe J."/>
            <person name="Wedekind C."/>
            <person name="Guiguen Y."/>
        </authorList>
    </citation>
    <scope>NUCLEOTIDE SEQUENCE [LARGE SCALE GENOMIC DNA]</scope>
    <source>
        <strain evidence="2">Cs_M1</strain>
        <tissue evidence="2">Blood</tissue>
    </source>
</reference>
<dbReference type="Proteomes" id="UP001356427">
    <property type="component" value="Unassembled WGS sequence"/>
</dbReference>
<comment type="caution">
    <text evidence="2">The sequence shown here is derived from an EMBL/GenBank/DDBJ whole genome shotgun (WGS) entry which is preliminary data.</text>
</comment>
<dbReference type="AlphaFoldDB" id="A0AAN8LNN9"/>
<proteinExistence type="predicted"/>
<evidence type="ECO:0000313" key="2">
    <source>
        <dbReference type="EMBL" id="KAK6313838.1"/>
    </source>
</evidence>
<keyword evidence="3" id="KW-1185">Reference proteome</keyword>
<sequence>MLRWAQWCVLNLVRLMLWLLALAVLTVLLAPALRWSLTGGEPEEVLTKSLFCSRVWTGWQEGLSLLTLIISTLPGMAVLAVISLYRANRTGLVRTMTGHIRERWVEWTGRLNSYLWDIEDMLEQEQCTPIGVGCSTKSRRELDHLDMLHRVDKGHLDDQDEMVQRFLDNGMKFRGYRNYLMDTMKNCEALVKKCSASVTEEQPEGDPALLEQLNLVAHILQQEQKNLDIQIRNWTWD</sequence>
<gene>
    <name evidence="2" type="ORF">J4Q44_G00152970</name>
</gene>
<organism evidence="2 3">
    <name type="scientific">Coregonus suidteri</name>
    <dbReference type="NCBI Taxonomy" id="861788"/>
    <lineage>
        <taxon>Eukaryota</taxon>
        <taxon>Metazoa</taxon>
        <taxon>Chordata</taxon>
        <taxon>Craniata</taxon>
        <taxon>Vertebrata</taxon>
        <taxon>Euteleostomi</taxon>
        <taxon>Actinopterygii</taxon>
        <taxon>Neopterygii</taxon>
        <taxon>Teleostei</taxon>
        <taxon>Protacanthopterygii</taxon>
        <taxon>Salmoniformes</taxon>
        <taxon>Salmonidae</taxon>
        <taxon>Coregoninae</taxon>
        <taxon>Coregonus</taxon>
    </lineage>
</organism>
<evidence type="ECO:0000256" key="1">
    <source>
        <dbReference type="SAM" id="Phobius"/>
    </source>
</evidence>
<dbReference type="EMBL" id="JAGTTL010000013">
    <property type="protein sequence ID" value="KAK6313838.1"/>
    <property type="molecule type" value="Genomic_DNA"/>
</dbReference>
<protein>
    <submittedName>
        <fullName evidence="2">Uncharacterized protein</fullName>
    </submittedName>
</protein>